<feature type="zinc finger region" description="C3H1-type" evidence="1">
    <location>
        <begin position="6"/>
        <end position="32"/>
    </location>
</feature>
<keyword evidence="1" id="KW-0863">Zinc-finger</keyword>
<evidence type="ECO:0000259" key="4">
    <source>
        <dbReference type="PROSITE" id="PS50103"/>
    </source>
</evidence>
<organism evidence="5 6">
    <name type="scientific">Carpinus fangiana</name>
    <dbReference type="NCBI Taxonomy" id="176857"/>
    <lineage>
        <taxon>Eukaryota</taxon>
        <taxon>Viridiplantae</taxon>
        <taxon>Streptophyta</taxon>
        <taxon>Embryophyta</taxon>
        <taxon>Tracheophyta</taxon>
        <taxon>Spermatophyta</taxon>
        <taxon>Magnoliopsida</taxon>
        <taxon>eudicotyledons</taxon>
        <taxon>Gunneridae</taxon>
        <taxon>Pentapetalae</taxon>
        <taxon>rosids</taxon>
        <taxon>fabids</taxon>
        <taxon>Fagales</taxon>
        <taxon>Betulaceae</taxon>
        <taxon>Carpinus</taxon>
    </lineage>
</organism>
<gene>
    <name evidence="5" type="ORF">FH972_014438</name>
</gene>
<dbReference type="GO" id="GO:0008270">
    <property type="term" value="F:zinc ion binding"/>
    <property type="evidence" value="ECO:0007669"/>
    <property type="project" value="UniProtKB-KW"/>
</dbReference>
<dbReference type="PANTHER" id="PTHR38160:SF1">
    <property type="entry name" value="ZINC FINGER CCCH DOMAIN-CONTAINING PROTEIN 40"/>
    <property type="match status" value="1"/>
</dbReference>
<dbReference type="InterPro" id="IPR000571">
    <property type="entry name" value="Znf_CCCH"/>
</dbReference>
<dbReference type="PROSITE" id="PS50103">
    <property type="entry name" value="ZF_C3H1"/>
    <property type="match status" value="1"/>
</dbReference>
<keyword evidence="6" id="KW-1185">Reference proteome</keyword>
<evidence type="ECO:0000256" key="2">
    <source>
        <dbReference type="SAM" id="Coils"/>
    </source>
</evidence>
<accession>A0A5N6RCG7</accession>
<dbReference type="EMBL" id="CM017326">
    <property type="protein sequence ID" value="KAE8075748.1"/>
    <property type="molecule type" value="Genomic_DNA"/>
</dbReference>
<feature type="coiled-coil region" evidence="2">
    <location>
        <begin position="155"/>
        <end position="220"/>
    </location>
</feature>
<feature type="region of interest" description="Disordered" evidence="3">
    <location>
        <begin position="38"/>
        <end position="124"/>
    </location>
</feature>
<keyword evidence="1" id="KW-0862">Zinc</keyword>
<feature type="domain" description="C3H1-type" evidence="4">
    <location>
        <begin position="6"/>
        <end position="32"/>
    </location>
</feature>
<name>A0A5N6RCG7_9ROSI</name>
<dbReference type="Proteomes" id="UP000327013">
    <property type="component" value="Chromosome 6"/>
</dbReference>
<evidence type="ECO:0000313" key="5">
    <source>
        <dbReference type="EMBL" id="KAE8075748.1"/>
    </source>
</evidence>
<dbReference type="InterPro" id="IPR045868">
    <property type="entry name" value="Znf_C3H13/40"/>
</dbReference>
<keyword evidence="2" id="KW-0175">Coiled coil</keyword>
<keyword evidence="1" id="KW-0479">Metal-binding</keyword>
<reference evidence="5 6" key="1">
    <citation type="submission" date="2019-06" db="EMBL/GenBank/DDBJ databases">
        <title>A chromosomal-level reference genome of Carpinus fangiana (Coryloideae, Betulaceae).</title>
        <authorList>
            <person name="Yang X."/>
            <person name="Wang Z."/>
            <person name="Zhang L."/>
            <person name="Hao G."/>
            <person name="Liu J."/>
            <person name="Yang Y."/>
        </authorList>
    </citation>
    <scope>NUCLEOTIDE SEQUENCE [LARGE SCALE GENOMIC DNA]</scope>
    <source>
        <strain evidence="5">Cfa_2016G</strain>
        <tissue evidence="5">Leaf</tissue>
    </source>
</reference>
<dbReference type="PANTHER" id="PTHR38160">
    <property type="entry name" value="ZINC FINGER CCCH DOMAIN-CONTAINING PROTEIN 40"/>
    <property type="match status" value="1"/>
</dbReference>
<feature type="compositionally biased region" description="Basic and acidic residues" evidence="3">
    <location>
        <begin position="43"/>
        <end position="55"/>
    </location>
</feature>
<dbReference type="AlphaFoldDB" id="A0A5N6RCG7"/>
<evidence type="ECO:0000256" key="3">
    <source>
        <dbReference type="SAM" id="MobiDB-lite"/>
    </source>
</evidence>
<feature type="compositionally biased region" description="Basic and acidic residues" evidence="3">
    <location>
        <begin position="68"/>
        <end position="79"/>
    </location>
</feature>
<protein>
    <recommendedName>
        <fullName evidence="4">C3H1-type domain-containing protein</fullName>
    </recommendedName>
</protein>
<dbReference type="Gene3D" id="4.10.1000.10">
    <property type="entry name" value="Zinc finger, CCCH-type"/>
    <property type="match status" value="1"/>
</dbReference>
<sequence length="433" mass="48916">MVERKPFKTKLCVLYQKGRCSRHSCSFAHGDSELRGFSGSYSGRRDYQGSDLRAKLERRRSPPRRYSPVRDARARHSLRDYSSSRSFERKRKKQHFDGEGDFSGSLGTSEGTEDGVKEGKIASTDSRDVLEEQLKKVQSDTKMLDRHRIQLRVGLEERVQEADILTSRIQELEAQLHEEKEECKRITSKMKKFAKAHNRYSQLQVELKRSQVRIQKLGDQLGSDTTRNANEEDSINIISDGEPISFAIINPHNELQNDASPSKKRLGVFEGTDRADSTKGRLLDKRIRFKKISRWNVQPAQSNEGNEIESMNKVMNDGIDSSRPLARGKTLSRSIHTADKVKSLESALVVPSTSMAAHAVDEEVEIELVDKIEVNKTAATEIEKEPSCGIIGLPFPLPPPPPIRQNNYSVYEGDNENVDVEGLGEEMVHVDVV</sequence>
<feature type="compositionally biased region" description="Basic and acidic residues" evidence="3">
    <location>
        <begin position="114"/>
        <end position="124"/>
    </location>
</feature>
<proteinExistence type="predicted"/>
<evidence type="ECO:0000313" key="6">
    <source>
        <dbReference type="Proteomes" id="UP000327013"/>
    </source>
</evidence>
<dbReference type="OrthoDB" id="665283at2759"/>
<evidence type="ECO:0000256" key="1">
    <source>
        <dbReference type="PROSITE-ProRule" id="PRU00723"/>
    </source>
</evidence>